<name>C7IZT0_ORYSJ</name>
<feature type="compositionally biased region" description="Low complexity" evidence="1">
    <location>
        <begin position="67"/>
        <end position="83"/>
    </location>
</feature>
<feature type="compositionally biased region" description="Basic residues" evidence="1">
    <location>
        <begin position="40"/>
        <end position="54"/>
    </location>
</feature>
<feature type="region of interest" description="Disordered" evidence="1">
    <location>
        <begin position="1"/>
        <end position="115"/>
    </location>
</feature>
<protein>
    <submittedName>
        <fullName evidence="2">Os03g0178800 protein</fullName>
    </submittedName>
</protein>
<evidence type="ECO:0000313" key="3">
    <source>
        <dbReference type="Proteomes" id="UP000000763"/>
    </source>
</evidence>
<proteinExistence type="predicted"/>
<sequence>MRRRLVAKAAAHRCLAPPHTTTASRRRPVPAPTCEEPSRRRTLGSRWPRKRLPHRLGAPPLKTCTGSSPRTAAAAAASSCSSSDGRRRVPRRHAPPARMRLQPPVTSPPKPPPPL</sequence>
<dbReference type="Proteomes" id="UP000000763">
    <property type="component" value="Chromosome 3"/>
</dbReference>
<dbReference type="KEGG" id="dosa:Os03g0178800"/>
<accession>C7IZT0</accession>
<evidence type="ECO:0000313" key="2">
    <source>
        <dbReference type="EMBL" id="BAH92013.1"/>
    </source>
</evidence>
<evidence type="ECO:0000256" key="1">
    <source>
        <dbReference type="SAM" id="MobiDB-lite"/>
    </source>
</evidence>
<organism evidence="2 3">
    <name type="scientific">Oryza sativa subsp. japonica</name>
    <name type="common">Rice</name>
    <dbReference type="NCBI Taxonomy" id="39947"/>
    <lineage>
        <taxon>Eukaryota</taxon>
        <taxon>Viridiplantae</taxon>
        <taxon>Streptophyta</taxon>
        <taxon>Embryophyta</taxon>
        <taxon>Tracheophyta</taxon>
        <taxon>Spermatophyta</taxon>
        <taxon>Magnoliopsida</taxon>
        <taxon>Liliopsida</taxon>
        <taxon>Poales</taxon>
        <taxon>Poaceae</taxon>
        <taxon>BOP clade</taxon>
        <taxon>Oryzoideae</taxon>
        <taxon>Oryzeae</taxon>
        <taxon>Oryzinae</taxon>
        <taxon>Oryza</taxon>
        <taxon>Oryza sativa</taxon>
    </lineage>
</organism>
<dbReference type="EMBL" id="AP008209">
    <property type="protein sequence ID" value="BAH92013.1"/>
    <property type="molecule type" value="Genomic_DNA"/>
</dbReference>
<reference evidence="2 3" key="1">
    <citation type="journal article" date="2005" name="Nature">
        <title>The map-based sequence of the rice genome.</title>
        <authorList>
            <consortium name="International rice genome sequencing project (IRGSP)"/>
            <person name="Matsumoto T."/>
            <person name="Wu J."/>
            <person name="Kanamori H."/>
            <person name="Katayose Y."/>
            <person name="Fujisawa M."/>
            <person name="Namiki N."/>
            <person name="Mizuno H."/>
            <person name="Yamamoto K."/>
            <person name="Antonio B.A."/>
            <person name="Baba T."/>
            <person name="Sakata K."/>
            <person name="Nagamura Y."/>
            <person name="Aoki H."/>
            <person name="Arikawa K."/>
            <person name="Arita K."/>
            <person name="Bito T."/>
            <person name="Chiden Y."/>
            <person name="Fujitsuka N."/>
            <person name="Fukunaka R."/>
            <person name="Hamada M."/>
            <person name="Harada C."/>
            <person name="Hayashi A."/>
            <person name="Hijishita S."/>
            <person name="Honda M."/>
            <person name="Hosokawa S."/>
            <person name="Ichikawa Y."/>
            <person name="Idonuma A."/>
            <person name="Iijima M."/>
            <person name="Ikeda M."/>
            <person name="Ikeno M."/>
            <person name="Ito K."/>
            <person name="Ito S."/>
            <person name="Ito T."/>
            <person name="Ito Y."/>
            <person name="Ito Y."/>
            <person name="Iwabuchi A."/>
            <person name="Kamiya K."/>
            <person name="Karasawa W."/>
            <person name="Kurita K."/>
            <person name="Katagiri S."/>
            <person name="Kikuta A."/>
            <person name="Kobayashi H."/>
            <person name="Kobayashi N."/>
            <person name="Machita K."/>
            <person name="Maehara T."/>
            <person name="Masukawa M."/>
            <person name="Mizubayashi T."/>
            <person name="Mukai Y."/>
            <person name="Nagasaki H."/>
            <person name="Nagata Y."/>
            <person name="Naito S."/>
            <person name="Nakashima M."/>
            <person name="Nakama Y."/>
            <person name="Nakamichi Y."/>
            <person name="Nakamura M."/>
            <person name="Meguro A."/>
            <person name="Negishi M."/>
            <person name="Ohta I."/>
            <person name="Ohta T."/>
            <person name="Okamoto M."/>
            <person name="Ono N."/>
            <person name="Saji S."/>
            <person name="Sakaguchi M."/>
            <person name="Sakai K."/>
            <person name="Shibata M."/>
            <person name="Shimokawa T."/>
            <person name="Song J."/>
            <person name="Takazaki Y."/>
            <person name="Terasawa K."/>
            <person name="Tsugane M."/>
            <person name="Tsuji K."/>
            <person name="Ueda S."/>
            <person name="Waki K."/>
            <person name="Yamagata H."/>
            <person name="Yamamoto M."/>
            <person name="Yamamoto S."/>
            <person name="Yamane H."/>
            <person name="Yoshiki S."/>
            <person name="Yoshihara R."/>
            <person name="Yukawa K."/>
            <person name="Zhong H."/>
            <person name="Yano M."/>
            <person name="Yuan Q."/>
            <person name="Ouyang S."/>
            <person name="Liu J."/>
            <person name="Jones K.M."/>
            <person name="Gansberger K."/>
            <person name="Moffat K."/>
            <person name="Hill J."/>
            <person name="Bera J."/>
            <person name="Fadrosh D."/>
            <person name="Jin S."/>
            <person name="Johri S."/>
            <person name="Kim M."/>
            <person name="Overton L."/>
            <person name="Reardon M."/>
            <person name="Tsitrin T."/>
            <person name="Vuong H."/>
            <person name="Weaver B."/>
            <person name="Ciecko A."/>
            <person name="Tallon L."/>
            <person name="Jackson J."/>
            <person name="Pai G."/>
            <person name="Aken S.V."/>
            <person name="Utterback T."/>
            <person name="Reidmuller S."/>
            <person name="Feldblyum T."/>
            <person name="Hsiao J."/>
            <person name="Zismann V."/>
            <person name="Iobst S."/>
            <person name="de Vazeille A.R."/>
            <person name="Buell C.R."/>
            <person name="Ying K."/>
            <person name="Li Y."/>
            <person name="Lu T."/>
            <person name="Huang Y."/>
            <person name="Zhao Q."/>
            <person name="Feng Q."/>
            <person name="Zhang L."/>
            <person name="Zhu J."/>
            <person name="Weng Q."/>
            <person name="Mu J."/>
            <person name="Lu Y."/>
            <person name="Fan D."/>
            <person name="Liu Y."/>
            <person name="Guan J."/>
            <person name="Zhang Y."/>
            <person name="Yu S."/>
            <person name="Liu X."/>
            <person name="Zhang Y."/>
            <person name="Hong G."/>
            <person name="Han B."/>
            <person name="Choisne N."/>
            <person name="Demange N."/>
            <person name="Orjeda G."/>
            <person name="Samain S."/>
            <person name="Cattolico L."/>
            <person name="Pelletier E."/>
            <person name="Couloux A."/>
            <person name="Segurens B."/>
            <person name="Wincker P."/>
            <person name="D'Hont A."/>
            <person name="Scarpelli C."/>
            <person name="Weissenbach J."/>
            <person name="Salanoubat M."/>
            <person name="Quetier F."/>
            <person name="Yu Y."/>
            <person name="Kim H.R."/>
            <person name="Rambo T."/>
            <person name="Currie J."/>
            <person name="Collura K."/>
            <person name="Luo M."/>
            <person name="Yang T."/>
            <person name="Ammiraju J.S.S."/>
            <person name="Engler F."/>
            <person name="Soderlund C."/>
            <person name="Wing R.A."/>
            <person name="Palmer L.E."/>
            <person name="de la Bastide M."/>
            <person name="Spiegel L."/>
            <person name="Nascimento L."/>
            <person name="Zutavern T."/>
            <person name="O'Shaughnessy A."/>
            <person name="Dike S."/>
            <person name="Dedhia N."/>
            <person name="Preston R."/>
            <person name="Balija V."/>
            <person name="McCombie W.R."/>
            <person name="Chow T."/>
            <person name="Chen H."/>
            <person name="Chung M."/>
            <person name="Chen C."/>
            <person name="Shaw J."/>
            <person name="Wu H."/>
            <person name="Hsiao K."/>
            <person name="Chao Y."/>
            <person name="Chu M."/>
            <person name="Cheng C."/>
            <person name="Hour A."/>
            <person name="Lee P."/>
            <person name="Lin S."/>
            <person name="Lin Y."/>
            <person name="Liou J."/>
            <person name="Liu S."/>
            <person name="Hsing Y."/>
            <person name="Raghuvanshi S."/>
            <person name="Mohanty A."/>
            <person name="Bharti A.K."/>
            <person name="Gaur A."/>
            <person name="Gupta V."/>
            <person name="Kumar D."/>
            <person name="Ravi V."/>
            <person name="Vij S."/>
            <person name="Kapur A."/>
            <person name="Khurana P."/>
            <person name="Khurana P."/>
            <person name="Khurana J.P."/>
            <person name="Tyagi A.K."/>
            <person name="Gaikwad K."/>
            <person name="Singh A."/>
            <person name="Dalal V."/>
            <person name="Srivastava S."/>
            <person name="Dixit A."/>
            <person name="Pal A.K."/>
            <person name="Ghazi I.A."/>
            <person name="Yadav M."/>
            <person name="Pandit A."/>
            <person name="Bhargava A."/>
            <person name="Sureshbabu K."/>
            <person name="Batra K."/>
            <person name="Sharma T.R."/>
            <person name="Mohapatra T."/>
            <person name="Singh N.K."/>
            <person name="Messing J."/>
            <person name="Nelson A.B."/>
            <person name="Fuks G."/>
            <person name="Kavchok S."/>
            <person name="Keizer G."/>
            <person name="Linton E."/>
            <person name="Llaca V."/>
            <person name="Song R."/>
            <person name="Tanyolac B."/>
            <person name="Young S."/>
            <person name="Ho-Il K."/>
            <person name="Hahn J.H."/>
            <person name="Sangsakoo G."/>
            <person name="Vanavichit A."/>
            <person name="de Mattos Luiz.A.T."/>
            <person name="Zimmer P.D."/>
            <person name="Malone G."/>
            <person name="Dellagostin O."/>
            <person name="de Oliveira A.C."/>
            <person name="Bevan M."/>
            <person name="Bancroft I."/>
            <person name="Minx P."/>
            <person name="Cordum H."/>
            <person name="Wilson R."/>
            <person name="Cheng Z."/>
            <person name="Jin W."/>
            <person name="Jiang J."/>
            <person name="Leong S.A."/>
            <person name="Iwama H."/>
            <person name="Gojobori T."/>
            <person name="Itoh T."/>
            <person name="Niimura Y."/>
            <person name="Fujii Y."/>
            <person name="Habara T."/>
            <person name="Sakai H."/>
            <person name="Sato Y."/>
            <person name="Wilson G."/>
            <person name="Kumar K."/>
            <person name="McCouch S."/>
            <person name="Juretic N."/>
            <person name="Hoen D."/>
            <person name="Wright S."/>
            <person name="Bruskiewich R."/>
            <person name="Bureau T."/>
            <person name="Miyao A."/>
            <person name="Hirochika H."/>
            <person name="Nishikawa T."/>
            <person name="Kadowaki K."/>
            <person name="Sugiura M."/>
            <person name="Burr B."/>
            <person name="Sasaki T."/>
        </authorList>
    </citation>
    <scope>NUCLEOTIDE SEQUENCE [LARGE SCALE GENOMIC DNA]</scope>
    <source>
        <strain evidence="3">cv. Nipponbare</strain>
    </source>
</reference>
<dbReference type="AlphaFoldDB" id="C7IZT0"/>
<feature type="compositionally biased region" description="Pro residues" evidence="1">
    <location>
        <begin position="105"/>
        <end position="115"/>
    </location>
</feature>
<gene>
    <name evidence="2" type="ordered locus">Os03g0178800</name>
</gene>
<reference evidence="3" key="2">
    <citation type="journal article" date="2008" name="Nucleic Acids Res.">
        <title>The rice annotation project database (RAP-DB): 2008 update.</title>
        <authorList>
            <consortium name="The rice annotation project (RAP)"/>
        </authorList>
    </citation>
    <scope>GENOME REANNOTATION</scope>
    <source>
        <strain evidence="3">cv. Nipponbare</strain>
    </source>
</reference>